<dbReference type="EMBL" id="SDMQ01000001">
    <property type="protein sequence ID" value="TBT88665.1"/>
    <property type="molecule type" value="Genomic_DNA"/>
</dbReference>
<reference evidence="3 4" key="1">
    <citation type="submission" date="2019-01" db="EMBL/GenBank/DDBJ databases">
        <title>Lactibacter flavus gen. nov., sp. nov., a novel bacterium of the family Propionibacteriaceae isolated from raw milk and dairy products.</title>
        <authorList>
            <person name="Huptas C."/>
            <person name="Wenning M."/>
            <person name="Breitenwieser F."/>
            <person name="Doll E."/>
            <person name="Von Neubeck M."/>
            <person name="Busse H.-J."/>
            <person name="Scherer S."/>
        </authorList>
    </citation>
    <scope>NUCLEOTIDE SEQUENCE [LARGE SCALE GENOMIC DNA]</scope>
    <source>
        <strain evidence="3 4">KCTC 33808</strain>
    </source>
</reference>
<name>A0A4Q9KH59_9ACTN</name>
<accession>A0A4Q9KH59</accession>
<keyword evidence="4" id="KW-1185">Reference proteome</keyword>
<evidence type="ECO:0000256" key="1">
    <source>
        <dbReference type="SAM" id="Phobius"/>
    </source>
</evidence>
<gene>
    <name evidence="3" type="ORF">ET989_01595</name>
</gene>
<dbReference type="InterPro" id="IPR009597">
    <property type="entry name" value="DUF1206"/>
</dbReference>
<sequence length="280" mass="29379">MGDAERAARAAAGKGKGAARKVEQSTAYQWLVKVGLVFYGIVHLLVATMAIRLALGMRGVGEEASNTGALRSLAETPLGAGLMWVVAVGFLALVVWQLVTAVIGFHEFDGFKRLRKRVSAALRAVLYGYLGLSAARIASGPDADDGGDAQESLSEGLLALPFGQVLVALVGLAVLGYGIAQIVRAFRESFNEDLDTTLTGKALRLGQAGFIGKGIAIGIVGVLFLWAALDADAQKAGGLDKALQHVLNQPFGTWLLVALATGIGAYGIYCFFWARHAKHA</sequence>
<dbReference type="Pfam" id="PF06724">
    <property type="entry name" value="DUF1206"/>
    <property type="match status" value="3"/>
</dbReference>
<feature type="domain" description="DUF1206" evidence="2">
    <location>
        <begin position="120"/>
        <end position="187"/>
    </location>
</feature>
<dbReference type="RefSeq" id="WP_131166793.1">
    <property type="nucleotide sequence ID" value="NZ_SDMQ01000001.1"/>
</dbReference>
<feature type="domain" description="DUF1206" evidence="2">
    <location>
        <begin position="208"/>
        <end position="275"/>
    </location>
</feature>
<organism evidence="3 4">
    <name type="scientific">Propioniciclava sinopodophylli</name>
    <dbReference type="NCBI Taxonomy" id="1837344"/>
    <lineage>
        <taxon>Bacteria</taxon>
        <taxon>Bacillati</taxon>
        <taxon>Actinomycetota</taxon>
        <taxon>Actinomycetes</taxon>
        <taxon>Propionibacteriales</taxon>
        <taxon>Propionibacteriaceae</taxon>
        <taxon>Propioniciclava</taxon>
    </lineage>
</organism>
<feature type="domain" description="DUF1206" evidence="2">
    <location>
        <begin position="34"/>
        <end position="103"/>
    </location>
</feature>
<feature type="transmembrane region" description="Helical" evidence="1">
    <location>
        <begin position="82"/>
        <end position="108"/>
    </location>
</feature>
<evidence type="ECO:0000313" key="4">
    <source>
        <dbReference type="Proteomes" id="UP000292373"/>
    </source>
</evidence>
<evidence type="ECO:0000259" key="2">
    <source>
        <dbReference type="Pfam" id="PF06724"/>
    </source>
</evidence>
<dbReference type="AlphaFoldDB" id="A0A4Q9KH59"/>
<feature type="transmembrane region" description="Helical" evidence="1">
    <location>
        <begin position="120"/>
        <end position="138"/>
    </location>
</feature>
<feature type="transmembrane region" description="Helical" evidence="1">
    <location>
        <begin position="158"/>
        <end position="180"/>
    </location>
</feature>
<keyword evidence="1" id="KW-0812">Transmembrane</keyword>
<proteinExistence type="predicted"/>
<comment type="caution">
    <text evidence="3">The sequence shown here is derived from an EMBL/GenBank/DDBJ whole genome shotgun (WGS) entry which is preliminary data.</text>
</comment>
<evidence type="ECO:0000313" key="3">
    <source>
        <dbReference type="EMBL" id="TBT88665.1"/>
    </source>
</evidence>
<protein>
    <submittedName>
        <fullName evidence="3">DUF1206 domain-containing protein</fullName>
    </submittedName>
</protein>
<feature type="transmembrane region" description="Helical" evidence="1">
    <location>
        <begin position="30"/>
        <end position="55"/>
    </location>
</feature>
<feature type="transmembrane region" description="Helical" evidence="1">
    <location>
        <begin position="210"/>
        <end position="229"/>
    </location>
</feature>
<dbReference type="Proteomes" id="UP000292373">
    <property type="component" value="Unassembled WGS sequence"/>
</dbReference>
<feature type="transmembrane region" description="Helical" evidence="1">
    <location>
        <begin position="251"/>
        <end position="274"/>
    </location>
</feature>
<keyword evidence="1" id="KW-1133">Transmembrane helix</keyword>
<keyword evidence="1" id="KW-0472">Membrane</keyword>
<dbReference type="OrthoDB" id="4552598at2"/>